<dbReference type="EMBL" id="KZ820243">
    <property type="protein sequence ID" value="PWN48241.1"/>
    <property type="molecule type" value="Genomic_DNA"/>
</dbReference>
<accession>A0ACD0NR01</accession>
<dbReference type="Proteomes" id="UP000245626">
    <property type="component" value="Unassembled WGS sequence"/>
</dbReference>
<proteinExistence type="predicted"/>
<sequence>MTQASDILIILAAVAFLTGCSCDLIINVLLTILGFLPGHIHAFWLIYKKMKAEEEYGYGGFRYEGGGKYVAVNPSAINQPPPQYGA</sequence>
<protein>
    <submittedName>
        <fullName evidence="1">Uncharacterized protein</fullName>
    </submittedName>
</protein>
<evidence type="ECO:0000313" key="1">
    <source>
        <dbReference type="EMBL" id="PWN48241.1"/>
    </source>
</evidence>
<gene>
    <name evidence="1" type="ORF">IE53DRAFT_370790</name>
</gene>
<reference evidence="1 2" key="1">
    <citation type="journal article" date="2018" name="Mol. Biol. Evol.">
        <title>Broad Genomic Sampling Reveals a Smut Pathogenic Ancestry of the Fungal Clade Ustilaginomycotina.</title>
        <authorList>
            <person name="Kijpornyongpan T."/>
            <person name="Mondo S.J."/>
            <person name="Barry K."/>
            <person name="Sandor L."/>
            <person name="Lee J."/>
            <person name="Lipzen A."/>
            <person name="Pangilinan J."/>
            <person name="LaButti K."/>
            <person name="Hainaut M."/>
            <person name="Henrissat B."/>
            <person name="Grigoriev I.V."/>
            <person name="Spatafora J.W."/>
            <person name="Aime M.C."/>
        </authorList>
    </citation>
    <scope>NUCLEOTIDE SEQUENCE [LARGE SCALE GENOMIC DNA]</scope>
    <source>
        <strain evidence="1 2">SA 807</strain>
    </source>
</reference>
<organism evidence="1 2">
    <name type="scientific">Violaceomyces palustris</name>
    <dbReference type="NCBI Taxonomy" id="1673888"/>
    <lineage>
        <taxon>Eukaryota</taxon>
        <taxon>Fungi</taxon>
        <taxon>Dikarya</taxon>
        <taxon>Basidiomycota</taxon>
        <taxon>Ustilaginomycotina</taxon>
        <taxon>Ustilaginomycetes</taxon>
        <taxon>Violaceomycetales</taxon>
        <taxon>Violaceomycetaceae</taxon>
        <taxon>Violaceomyces</taxon>
    </lineage>
</organism>
<keyword evidence="2" id="KW-1185">Reference proteome</keyword>
<evidence type="ECO:0000313" key="2">
    <source>
        <dbReference type="Proteomes" id="UP000245626"/>
    </source>
</evidence>
<name>A0ACD0NR01_9BASI</name>